<dbReference type="Gene3D" id="1.20.1280.50">
    <property type="match status" value="1"/>
</dbReference>
<dbReference type="Pfam" id="PF08268">
    <property type="entry name" value="FBA_3"/>
    <property type="match status" value="1"/>
</dbReference>
<name>A0ABS8UUB6_DATST</name>
<dbReference type="NCBIfam" id="TIGR01640">
    <property type="entry name" value="F_box_assoc_1"/>
    <property type="match status" value="1"/>
</dbReference>
<sequence length="389" mass="44705">MSDEAVSLLDLPSPILLEILSRLPPTTLLYVKTVCKAFLSLTLDSQFSKLFRSRSSASIIINQFYSVRTISRTNILKFLKFIDSPEDLGTHEIFHDPNFDLDLHLYFPVSPFSLVGSLHGFVCFNYFSNGIDTVYILNPSTREYIILPEAQGVRKWPNLVTYGFGFDPVRFEYKVVRIYQEEVRDVTNGPRYYKSEGQVYTIGKGYWRSAGHVMFCFGCRAFGVDLYGKLHWLVSDANRRELICSFDLESELFGTFPTAPGYSEENCPNLRSLGVFGRCLCVCDNSAGSHFEVWVMKEYAVTSTWVKEMVINITPECNNWLSYEMINLLKVFEDGEVLFLWRDDFLFLHHPLKKTLKVLDICESNFWASAHVSSSFSLKNFEAEVVNVF</sequence>
<dbReference type="InterPro" id="IPR013187">
    <property type="entry name" value="F-box-assoc_dom_typ3"/>
</dbReference>
<protein>
    <recommendedName>
        <fullName evidence="1">F-box domain-containing protein</fullName>
    </recommendedName>
</protein>
<dbReference type="InterPro" id="IPR017451">
    <property type="entry name" value="F-box-assoc_interact_dom"/>
</dbReference>
<dbReference type="Proteomes" id="UP000823775">
    <property type="component" value="Unassembled WGS sequence"/>
</dbReference>
<dbReference type="EMBL" id="JACEIK010002604">
    <property type="protein sequence ID" value="MCD9638044.1"/>
    <property type="molecule type" value="Genomic_DNA"/>
</dbReference>
<gene>
    <name evidence="2" type="ORF">HAX54_021711</name>
</gene>
<dbReference type="Pfam" id="PF12937">
    <property type="entry name" value="F-box-like"/>
    <property type="match status" value="1"/>
</dbReference>
<dbReference type="InterPro" id="IPR001810">
    <property type="entry name" value="F-box_dom"/>
</dbReference>
<dbReference type="PANTHER" id="PTHR31672">
    <property type="entry name" value="BNACNNG10540D PROTEIN"/>
    <property type="match status" value="1"/>
</dbReference>
<comment type="caution">
    <text evidence="2">The sequence shown here is derived from an EMBL/GenBank/DDBJ whole genome shotgun (WGS) entry which is preliminary data.</text>
</comment>
<feature type="domain" description="F-box" evidence="1">
    <location>
        <begin position="5"/>
        <end position="54"/>
    </location>
</feature>
<reference evidence="2 3" key="1">
    <citation type="journal article" date="2021" name="BMC Genomics">
        <title>Datura genome reveals duplications of psychoactive alkaloid biosynthetic genes and high mutation rate following tissue culture.</title>
        <authorList>
            <person name="Rajewski A."/>
            <person name="Carter-House D."/>
            <person name="Stajich J."/>
            <person name="Litt A."/>
        </authorList>
    </citation>
    <scope>NUCLEOTIDE SEQUENCE [LARGE SCALE GENOMIC DNA]</scope>
    <source>
        <strain evidence="2">AR-01</strain>
    </source>
</reference>
<evidence type="ECO:0000313" key="3">
    <source>
        <dbReference type="Proteomes" id="UP000823775"/>
    </source>
</evidence>
<evidence type="ECO:0000259" key="1">
    <source>
        <dbReference type="PROSITE" id="PS50181"/>
    </source>
</evidence>
<accession>A0ABS8UUB6</accession>
<evidence type="ECO:0000313" key="2">
    <source>
        <dbReference type="EMBL" id="MCD9638044.1"/>
    </source>
</evidence>
<dbReference type="InterPro" id="IPR050796">
    <property type="entry name" value="SCF_F-box_component"/>
</dbReference>
<dbReference type="PROSITE" id="PS50181">
    <property type="entry name" value="FBOX"/>
    <property type="match status" value="1"/>
</dbReference>
<dbReference type="SUPFAM" id="SSF81383">
    <property type="entry name" value="F-box domain"/>
    <property type="match status" value="1"/>
</dbReference>
<dbReference type="InterPro" id="IPR036047">
    <property type="entry name" value="F-box-like_dom_sf"/>
</dbReference>
<dbReference type="PANTHER" id="PTHR31672:SF13">
    <property type="entry name" value="F-BOX PROTEIN CPR30-LIKE"/>
    <property type="match status" value="1"/>
</dbReference>
<organism evidence="2 3">
    <name type="scientific">Datura stramonium</name>
    <name type="common">Jimsonweed</name>
    <name type="synonym">Common thornapple</name>
    <dbReference type="NCBI Taxonomy" id="4076"/>
    <lineage>
        <taxon>Eukaryota</taxon>
        <taxon>Viridiplantae</taxon>
        <taxon>Streptophyta</taxon>
        <taxon>Embryophyta</taxon>
        <taxon>Tracheophyta</taxon>
        <taxon>Spermatophyta</taxon>
        <taxon>Magnoliopsida</taxon>
        <taxon>eudicotyledons</taxon>
        <taxon>Gunneridae</taxon>
        <taxon>Pentapetalae</taxon>
        <taxon>asterids</taxon>
        <taxon>lamiids</taxon>
        <taxon>Solanales</taxon>
        <taxon>Solanaceae</taxon>
        <taxon>Solanoideae</taxon>
        <taxon>Datureae</taxon>
        <taxon>Datura</taxon>
    </lineage>
</organism>
<proteinExistence type="predicted"/>
<keyword evidence="3" id="KW-1185">Reference proteome</keyword>